<keyword evidence="2" id="KW-1185">Reference proteome</keyword>
<accession>A0A4R1ARQ4</accession>
<dbReference type="RefSeq" id="WP_131237778.1">
    <property type="nucleotide sequence ID" value="NZ_CP183326.1"/>
</dbReference>
<evidence type="ECO:0000313" key="1">
    <source>
        <dbReference type="EMBL" id="TCJ02626.1"/>
    </source>
</evidence>
<sequence length="81" mass="9415">MDYVYIFKYKRNLIEFSVSAGNSDGTDWRDIITSYFESVSEGFLETDTKIKKKFGNKKASIAVLFYKVEDAVYAFSIETRK</sequence>
<dbReference type="Proteomes" id="UP000293846">
    <property type="component" value="Unassembled WGS sequence"/>
</dbReference>
<evidence type="ECO:0000313" key="2">
    <source>
        <dbReference type="Proteomes" id="UP000293846"/>
    </source>
</evidence>
<protein>
    <submittedName>
        <fullName evidence="1">Uncharacterized protein</fullName>
    </submittedName>
</protein>
<reference evidence="1 2" key="1">
    <citation type="submission" date="2019-03" db="EMBL/GenBank/DDBJ databases">
        <authorList>
            <person name="Jensen L."/>
            <person name="Storgaard J."/>
            <person name="Sulaj E."/>
            <person name="Schramm A."/>
            <person name="Marshall I.P.G."/>
        </authorList>
    </citation>
    <scope>NUCLEOTIDE SEQUENCE [LARGE SCALE GENOMIC DNA]</scope>
    <source>
        <strain evidence="1 2">2017H2G3</strain>
    </source>
</reference>
<organism evidence="1 2">
    <name type="scientific">Cytobacillus praedii</name>
    <dbReference type="NCBI Taxonomy" id="1742358"/>
    <lineage>
        <taxon>Bacteria</taxon>
        <taxon>Bacillati</taxon>
        <taxon>Bacillota</taxon>
        <taxon>Bacilli</taxon>
        <taxon>Bacillales</taxon>
        <taxon>Bacillaceae</taxon>
        <taxon>Cytobacillus</taxon>
    </lineage>
</organism>
<dbReference type="EMBL" id="SJTH01000029">
    <property type="protein sequence ID" value="TCJ02626.1"/>
    <property type="molecule type" value="Genomic_DNA"/>
</dbReference>
<dbReference type="AlphaFoldDB" id="A0A4R1ARQ4"/>
<dbReference type="STRING" id="1742358.GCA_001439605_03671"/>
<comment type="caution">
    <text evidence="1">The sequence shown here is derived from an EMBL/GenBank/DDBJ whole genome shotgun (WGS) entry which is preliminary data.</text>
</comment>
<proteinExistence type="predicted"/>
<gene>
    <name evidence="1" type="ORF">E0Y62_18265</name>
</gene>
<name>A0A4R1ARQ4_9BACI</name>